<keyword evidence="3" id="KW-1185">Reference proteome</keyword>
<gene>
    <name evidence="2" type="ORF">scyTo_0022547</name>
</gene>
<sequence length="122" mass="13345">MTELIVAERRKTARDVCDWPALTQVVPLQHLPVAGPTDRLVARSQCAEHGRISPGSNQPPLPVSAPHAARPRGGRLLQHQRGEQYGQPRHDHDPPGNRGLSGLAVRLRTGRGVVLFIARIPE</sequence>
<proteinExistence type="predicted"/>
<evidence type="ECO:0000313" key="3">
    <source>
        <dbReference type="Proteomes" id="UP000288216"/>
    </source>
</evidence>
<feature type="region of interest" description="Disordered" evidence="1">
    <location>
        <begin position="47"/>
        <end position="103"/>
    </location>
</feature>
<comment type="caution">
    <text evidence="2">The sequence shown here is derived from an EMBL/GenBank/DDBJ whole genome shotgun (WGS) entry which is preliminary data.</text>
</comment>
<organism evidence="2 3">
    <name type="scientific">Scyliorhinus torazame</name>
    <name type="common">Cloudy catshark</name>
    <name type="synonym">Catulus torazame</name>
    <dbReference type="NCBI Taxonomy" id="75743"/>
    <lineage>
        <taxon>Eukaryota</taxon>
        <taxon>Metazoa</taxon>
        <taxon>Chordata</taxon>
        <taxon>Craniata</taxon>
        <taxon>Vertebrata</taxon>
        <taxon>Chondrichthyes</taxon>
        <taxon>Elasmobranchii</taxon>
        <taxon>Galeomorphii</taxon>
        <taxon>Galeoidea</taxon>
        <taxon>Carcharhiniformes</taxon>
        <taxon>Scyliorhinidae</taxon>
        <taxon>Scyliorhinus</taxon>
    </lineage>
</organism>
<reference evidence="2 3" key="1">
    <citation type="journal article" date="2018" name="Nat. Ecol. Evol.">
        <title>Shark genomes provide insights into elasmobranch evolution and the origin of vertebrates.</title>
        <authorList>
            <person name="Hara Y"/>
            <person name="Yamaguchi K"/>
            <person name="Onimaru K"/>
            <person name="Kadota M"/>
            <person name="Koyanagi M"/>
            <person name="Keeley SD"/>
            <person name="Tatsumi K"/>
            <person name="Tanaka K"/>
            <person name="Motone F"/>
            <person name="Kageyama Y"/>
            <person name="Nozu R"/>
            <person name="Adachi N"/>
            <person name="Nishimura O"/>
            <person name="Nakagawa R"/>
            <person name="Tanegashima C"/>
            <person name="Kiyatake I"/>
            <person name="Matsumoto R"/>
            <person name="Murakumo K"/>
            <person name="Nishida K"/>
            <person name="Terakita A"/>
            <person name="Kuratani S"/>
            <person name="Sato K"/>
            <person name="Hyodo S Kuraku.S."/>
        </authorList>
    </citation>
    <scope>NUCLEOTIDE SEQUENCE [LARGE SCALE GENOMIC DNA]</scope>
</reference>
<accession>A0A401Q8G9</accession>
<dbReference type="AlphaFoldDB" id="A0A401Q8G9"/>
<dbReference type="EMBL" id="BFAA01022956">
    <property type="protein sequence ID" value="GCB81666.1"/>
    <property type="molecule type" value="Genomic_DNA"/>
</dbReference>
<evidence type="ECO:0000256" key="1">
    <source>
        <dbReference type="SAM" id="MobiDB-lite"/>
    </source>
</evidence>
<evidence type="ECO:0000313" key="2">
    <source>
        <dbReference type="EMBL" id="GCB81666.1"/>
    </source>
</evidence>
<protein>
    <submittedName>
        <fullName evidence="2">Uncharacterized protein</fullName>
    </submittedName>
</protein>
<dbReference type="Proteomes" id="UP000288216">
    <property type="component" value="Unassembled WGS sequence"/>
</dbReference>
<name>A0A401Q8G9_SCYTO</name>